<dbReference type="PANTHER" id="PTHR12563">
    <property type="entry name" value="GLYCEROL-3-PHOSPHATE ACYLTRANSFERASE"/>
    <property type="match status" value="1"/>
</dbReference>
<keyword evidence="7 14" id="KW-1003">Cell membrane</keyword>
<dbReference type="EMBL" id="JAGQFT010000043">
    <property type="protein sequence ID" value="MBR0562285.1"/>
    <property type="molecule type" value="Genomic_DNA"/>
</dbReference>
<dbReference type="NCBIfam" id="TIGR03703">
    <property type="entry name" value="plsB"/>
    <property type="match status" value="1"/>
</dbReference>
<dbReference type="AlphaFoldDB" id="A0A8J7VSF9"/>
<keyword evidence="14" id="KW-0444">Lipid biosynthesis</keyword>
<dbReference type="GO" id="GO:0006631">
    <property type="term" value="P:fatty acid metabolic process"/>
    <property type="evidence" value="ECO:0007669"/>
    <property type="project" value="TreeGrafter"/>
</dbReference>
<evidence type="ECO:0000313" key="17">
    <source>
        <dbReference type="EMBL" id="MBR0562285.1"/>
    </source>
</evidence>
<dbReference type="GO" id="GO:0004366">
    <property type="term" value="F:glycerol-3-phosphate O-acyltransferase activity"/>
    <property type="evidence" value="ECO:0007669"/>
    <property type="project" value="UniProtKB-UniRule"/>
</dbReference>
<feature type="region of interest" description="Disordered" evidence="15">
    <location>
        <begin position="1"/>
        <end position="40"/>
    </location>
</feature>
<comment type="pathway">
    <text evidence="2 14">Phospholipid metabolism; CDP-diacylglycerol biosynthesis; CDP-diacylglycerol from sn-glycerol 3-phosphate: step 1/3.</text>
</comment>
<keyword evidence="8 14" id="KW-0808">Transferase</keyword>
<dbReference type="UniPathway" id="UPA00557">
    <property type="reaction ID" value="UER00612"/>
</dbReference>
<keyword evidence="19" id="KW-1185">Reference proteome</keyword>
<accession>A0A8J7VSF9</accession>
<evidence type="ECO:0000256" key="1">
    <source>
        <dbReference type="ARBA" id="ARBA00004413"/>
    </source>
</evidence>
<dbReference type="PANTHER" id="PTHR12563:SF17">
    <property type="entry name" value="DIHYDROXYACETONE PHOSPHATE ACYLTRANSFERASE"/>
    <property type="match status" value="1"/>
</dbReference>
<gene>
    <name evidence="14 17" type="primary">plsB</name>
    <name evidence="18" type="ORF">KB893_008160</name>
    <name evidence="17" type="ORF">KB893_07125</name>
</gene>
<comment type="catalytic activity">
    <reaction evidence="13 14">
        <text>sn-glycerol 3-phosphate + an acyl-CoA = a 1-acyl-sn-glycero-3-phosphate + CoA</text>
        <dbReference type="Rhea" id="RHEA:15325"/>
        <dbReference type="ChEBI" id="CHEBI:57287"/>
        <dbReference type="ChEBI" id="CHEBI:57597"/>
        <dbReference type="ChEBI" id="CHEBI:57970"/>
        <dbReference type="ChEBI" id="CHEBI:58342"/>
        <dbReference type="EC" id="2.3.1.15"/>
    </reaction>
</comment>
<protein>
    <recommendedName>
        <fullName evidence="6 14">Glycerol-3-phosphate acyltransferase</fullName>
        <shortName evidence="14">GPAT</shortName>
        <ecNumber evidence="5 14">2.3.1.15</ecNumber>
    </recommendedName>
</protein>
<comment type="pathway">
    <text evidence="3">Lipid metabolism.</text>
</comment>
<feature type="short sequence motif" description="HXXXXD motif" evidence="14">
    <location>
        <begin position="342"/>
        <end position="347"/>
    </location>
</feature>
<evidence type="ECO:0000256" key="10">
    <source>
        <dbReference type="ARBA" id="ARBA00023209"/>
    </source>
</evidence>
<reference evidence="18 19" key="1">
    <citation type="journal article" date="2021" name="Microbiol. Resour. Announc.">
        <title>Draft Genome Sequence of Coralloluteibacterium stylophorae LMG 29479T.</title>
        <authorList>
            <person name="Karlyshev A.V."/>
            <person name="Kudryashova E.B."/>
            <person name="Ariskina E.V."/>
            <person name="Conroy A.P."/>
            <person name="Abidueva E.Y."/>
        </authorList>
    </citation>
    <scope>NUCLEOTIDE SEQUENCE [LARGE SCALE GENOMIC DNA]</scope>
    <source>
        <strain evidence="18 19">LMG 29479</strain>
    </source>
</reference>
<evidence type="ECO:0000256" key="4">
    <source>
        <dbReference type="ARBA" id="ARBA00007937"/>
    </source>
</evidence>
<reference evidence="17" key="2">
    <citation type="submission" date="2021-04" db="EMBL/GenBank/DDBJ databases">
        <authorList>
            <person name="Karlyshev A.V."/>
        </authorList>
    </citation>
    <scope>NUCLEOTIDE SEQUENCE</scope>
    <source>
        <strain evidence="17">LMG 29479</strain>
    </source>
</reference>
<name>A0A8J7VSF9_9GAMM</name>
<dbReference type="InterPro" id="IPR022284">
    <property type="entry name" value="GPAT/DHAPAT"/>
</dbReference>
<dbReference type="Pfam" id="PF01553">
    <property type="entry name" value="Acyltransferase"/>
    <property type="match status" value="1"/>
</dbReference>
<feature type="domain" description="Phospholipid/glycerol acyltransferase" evidence="16">
    <location>
        <begin position="337"/>
        <end position="464"/>
    </location>
</feature>
<sequence>MQQPSQQEPHGVDQPSLPLDDQAQALVPVRPSYTTPPPRPKLWQRIAADLLSPWIALRSEPERPQALLDATRPVCYVLEHHGLSNLLILDRACREAGLPSPMSPLPHDALGRRRSYAVLSQRRAPVSGRPSRRTHSEGLARLLDAHRAHPDLDVQLVPVSIFVGRAPDRQSGWFQVLFSENWAIVGRFRRMLAILLNGRHTIVQFSAPFTAREALAEQLDPERTVRKLGRVLRAHYRRIRAAVIGPDLSHRRLFVDRILDSEPVRRAIADQARRDGSSHAEAWKKAHAYAWEIAADYSHPLVRSLSILLTPFWNRMYDGVTVHHMETLKEVAPGHEVVYTPSHRSHIDYLLLSYILYGRGIVPPHIVAGVNLNMPVVGSLLRRGGAFFIRRSIRGNVLYSTVLSEYVAQLVGEGFSLEYFVEGGRSRTGRMLAPKGGMVAMTVRAYLRAPRRPVVFVPVYIGYEKLMEGESYMDELTGRPKQKETVWALLRGIGGILRKRYGKVALSFGAPIRLDEVLERHAPDWREADPDGKPAWFGTVVDEIAERIVVHINCTADVNPVNLLALALLATPRRAMSEGDLAAQLALAKTLLAAVPYSERVTVTALTPAEIIAYGEKIEVLTRVRHPLGDVISLEAESAALQSYYRNNVLHLFVAAAWIACCFQNNRRMSRAGVLRVGRALYPFIQGELFLPWSEEGFVERLEQTIAVFIREGLLTSVPGSDGESEWLSREPGQTDEVFRLRAIAHSLQQAFERYYIAIAILVKNGPGSLTPAELETLCQLTAQRLSLLYAPAAPEFFDKSLFRGFIQRMREMGLVRANEEGRLVFDERLDSWARDARLILSREMRATIMSLSPDAARTAAGEPAAG</sequence>
<dbReference type="SMART" id="SM00563">
    <property type="entry name" value="PlsC"/>
    <property type="match status" value="1"/>
</dbReference>
<dbReference type="Pfam" id="PF19277">
    <property type="entry name" value="GPAT_C"/>
    <property type="match status" value="1"/>
</dbReference>
<comment type="domain">
    <text evidence="14">The HXXXXD motif is essential for acyltransferase activity and may constitute the binding site for the phosphate moiety of the glycerol-3-phosphate.</text>
</comment>
<evidence type="ECO:0000313" key="19">
    <source>
        <dbReference type="Proteomes" id="UP000675747"/>
    </source>
</evidence>
<evidence type="ECO:0000256" key="11">
    <source>
        <dbReference type="ARBA" id="ARBA00023264"/>
    </source>
</evidence>
<keyword evidence="10 14" id="KW-0594">Phospholipid biosynthesis</keyword>
<dbReference type="PIRSF" id="PIRSF000437">
    <property type="entry name" value="GPAT_DHAPAT"/>
    <property type="match status" value="1"/>
</dbReference>
<evidence type="ECO:0000256" key="8">
    <source>
        <dbReference type="ARBA" id="ARBA00022679"/>
    </source>
</evidence>
<dbReference type="EMBL" id="JAGQFT020000004">
    <property type="protein sequence ID" value="MBS7457109.1"/>
    <property type="molecule type" value="Genomic_DNA"/>
</dbReference>
<evidence type="ECO:0000256" key="3">
    <source>
        <dbReference type="ARBA" id="ARBA00005189"/>
    </source>
</evidence>
<dbReference type="Proteomes" id="UP000675747">
    <property type="component" value="Unassembled WGS sequence"/>
</dbReference>
<dbReference type="SUPFAM" id="SSF69593">
    <property type="entry name" value="Glycerol-3-phosphate (1)-acyltransferase"/>
    <property type="match status" value="1"/>
</dbReference>
<dbReference type="NCBIfam" id="NF003441">
    <property type="entry name" value="PRK04974.1"/>
    <property type="match status" value="1"/>
</dbReference>
<evidence type="ECO:0000256" key="14">
    <source>
        <dbReference type="HAMAP-Rule" id="MF_00393"/>
    </source>
</evidence>
<dbReference type="InterPro" id="IPR002123">
    <property type="entry name" value="Plipid/glycerol_acylTrfase"/>
</dbReference>
<dbReference type="InterPro" id="IPR028354">
    <property type="entry name" value="GPAT_PlsB"/>
</dbReference>
<keyword evidence="9 14" id="KW-0472">Membrane</keyword>
<keyword evidence="11 14" id="KW-1208">Phospholipid metabolism</keyword>
<dbReference type="GO" id="GO:0016024">
    <property type="term" value="P:CDP-diacylglycerol biosynthetic process"/>
    <property type="evidence" value="ECO:0007669"/>
    <property type="project" value="UniProtKB-UniRule"/>
</dbReference>
<evidence type="ECO:0000256" key="9">
    <source>
        <dbReference type="ARBA" id="ARBA00023136"/>
    </source>
</evidence>
<evidence type="ECO:0000259" key="16">
    <source>
        <dbReference type="SMART" id="SM00563"/>
    </source>
</evidence>
<dbReference type="EC" id="2.3.1.15" evidence="5 14"/>
<dbReference type="InterPro" id="IPR041728">
    <property type="entry name" value="GPAT/DHAPAT_LPLAT"/>
</dbReference>
<evidence type="ECO:0000313" key="18">
    <source>
        <dbReference type="EMBL" id="MBS7457109.1"/>
    </source>
</evidence>
<evidence type="ECO:0000256" key="13">
    <source>
        <dbReference type="ARBA" id="ARBA00048427"/>
    </source>
</evidence>
<dbReference type="InterPro" id="IPR045520">
    <property type="entry name" value="GPAT/DHAPAT_C"/>
</dbReference>
<dbReference type="CDD" id="cd07993">
    <property type="entry name" value="LPLAT_DHAPAT-like"/>
    <property type="match status" value="1"/>
</dbReference>
<evidence type="ECO:0000256" key="5">
    <source>
        <dbReference type="ARBA" id="ARBA00013113"/>
    </source>
</evidence>
<comment type="subcellular location">
    <subcellularLocation>
        <location evidence="1 14">Cell membrane</location>
        <topology evidence="1 14">Peripheral membrane protein</topology>
        <orientation evidence="1 14">Cytoplasmic side</orientation>
    </subcellularLocation>
</comment>
<organism evidence="17">
    <name type="scientific">Coralloluteibacterium stylophorae</name>
    <dbReference type="NCBI Taxonomy" id="1776034"/>
    <lineage>
        <taxon>Bacteria</taxon>
        <taxon>Pseudomonadati</taxon>
        <taxon>Pseudomonadota</taxon>
        <taxon>Gammaproteobacteria</taxon>
        <taxon>Lysobacterales</taxon>
        <taxon>Lysobacteraceae</taxon>
        <taxon>Coralloluteibacterium</taxon>
    </lineage>
</organism>
<comment type="similarity">
    <text evidence="4 14">Belongs to the GPAT/DAPAT family.</text>
</comment>
<dbReference type="RefSeq" id="WP_211926230.1">
    <property type="nucleotide sequence ID" value="NZ_JAGQFT020000004.1"/>
</dbReference>
<evidence type="ECO:0000256" key="12">
    <source>
        <dbReference type="ARBA" id="ARBA00023315"/>
    </source>
</evidence>
<dbReference type="PIRSF" id="PIRSF500064">
    <property type="entry name" value="GPAT"/>
    <property type="match status" value="1"/>
</dbReference>
<keyword evidence="14" id="KW-0443">Lipid metabolism</keyword>
<keyword evidence="12 14" id="KW-0012">Acyltransferase</keyword>
<evidence type="ECO:0000256" key="15">
    <source>
        <dbReference type="SAM" id="MobiDB-lite"/>
    </source>
</evidence>
<proteinExistence type="inferred from homology"/>
<comment type="caution">
    <text evidence="17">The sequence shown here is derived from an EMBL/GenBank/DDBJ whole genome shotgun (WGS) entry which is preliminary data.</text>
</comment>
<evidence type="ECO:0000256" key="6">
    <source>
        <dbReference type="ARBA" id="ARBA00013432"/>
    </source>
</evidence>
<dbReference type="GO" id="GO:0005886">
    <property type="term" value="C:plasma membrane"/>
    <property type="evidence" value="ECO:0007669"/>
    <property type="project" value="UniProtKB-SubCell"/>
</dbReference>
<dbReference type="HAMAP" id="MF_00393">
    <property type="entry name" value="Glyc3P_acyltrans"/>
    <property type="match status" value="1"/>
</dbReference>
<evidence type="ECO:0000256" key="2">
    <source>
        <dbReference type="ARBA" id="ARBA00004765"/>
    </source>
</evidence>
<evidence type="ECO:0000256" key="7">
    <source>
        <dbReference type="ARBA" id="ARBA00022475"/>
    </source>
</evidence>